<evidence type="ECO:0000313" key="1">
    <source>
        <dbReference type="EMBL" id="MCP2731840.1"/>
    </source>
</evidence>
<proteinExistence type="predicted"/>
<accession>A0AAE3GW68</accession>
<reference evidence="1" key="1">
    <citation type="submission" date="2022-06" db="EMBL/GenBank/DDBJ databases">
        <title>New cyanobacteria of genus Symplocastrum in benthos of Lake Baikal.</title>
        <authorList>
            <person name="Sorokovikova E."/>
            <person name="Tikhonova I."/>
            <person name="Krasnopeev A."/>
            <person name="Evseev P."/>
            <person name="Gladkikh A."/>
            <person name="Belykh O."/>
        </authorList>
    </citation>
    <scope>NUCLEOTIDE SEQUENCE</scope>
    <source>
        <strain evidence="1">BBK-W-15</strain>
    </source>
</reference>
<name>A0AAE3GW68_9CYAN</name>
<dbReference type="AlphaFoldDB" id="A0AAE3GW68"/>
<keyword evidence="2" id="KW-1185">Reference proteome</keyword>
<dbReference type="EMBL" id="JAMZMM010000411">
    <property type="protein sequence ID" value="MCP2731840.1"/>
    <property type="molecule type" value="Genomic_DNA"/>
</dbReference>
<organism evidence="1 2">
    <name type="scientific">Limnofasciculus baicalensis BBK-W-15</name>
    <dbReference type="NCBI Taxonomy" id="2699891"/>
    <lineage>
        <taxon>Bacteria</taxon>
        <taxon>Bacillati</taxon>
        <taxon>Cyanobacteriota</taxon>
        <taxon>Cyanophyceae</taxon>
        <taxon>Coleofasciculales</taxon>
        <taxon>Coleofasciculaceae</taxon>
        <taxon>Limnofasciculus</taxon>
        <taxon>Limnofasciculus baicalensis</taxon>
    </lineage>
</organism>
<dbReference type="Proteomes" id="UP001204953">
    <property type="component" value="Unassembled WGS sequence"/>
</dbReference>
<comment type="caution">
    <text evidence="1">The sequence shown here is derived from an EMBL/GenBank/DDBJ whole genome shotgun (WGS) entry which is preliminary data.</text>
</comment>
<protein>
    <submittedName>
        <fullName evidence="1">Uncharacterized protein</fullName>
    </submittedName>
</protein>
<evidence type="ECO:0000313" key="2">
    <source>
        <dbReference type="Proteomes" id="UP001204953"/>
    </source>
</evidence>
<sequence>MSVNLITAGIVDPTAFSLARVRVQVAAFLKVPFRQIERIECWRYQIWVKFVEGRGKFISYRNLPLWVEQGLMAIGNCRDRASLDELGEILHTEAQWYDKDQESETVQKWREAWAKKAQYLRQEEERLRPMRLRQEAGSTWQAAWGHVLQCCSDRIFLEELAPEIKRQGQAFADLPEVVEGIQAMWQKRWEELAQASA</sequence>
<gene>
    <name evidence="1" type="ORF">NJ959_25750</name>
</gene>